<feature type="transmembrane region" description="Helical" evidence="1">
    <location>
        <begin position="7"/>
        <end position="29"/>
    </location>
</feature>
<evidence type="ECO:0000313" key="4">
    <source>
        <dbReference type="Proteomes" id="UP000184394"/>
    </source>
</evidence>
<accession>A0A1M7IMQ4</accession>
<organism evidence="3 4">
    <name type="scientific">Ruminococcus flavefaciens</name>
    <dbReference type="NCBI Taxonomy" id="1265"/>
    <lineage>
        <taxon>Bacteria</taxon>
        <taxon>Bacillati</taxon>
        <taxon>Bacillota</taxon>
        <taxon>Clostridia</taxon>
        <taxon>Eubacteriales</taxon>
        <taxon>Oscillospiraceae</taxon>
        <taxon>Ruminococcus</taxon>
    </lineage>
</organism>
<evidence type="ECO:0000256" key="1">
    <source>
        <dbReference type="SAM" id="Phobius"/>
    </source>
</evidence>
<dbReference type="EMBL" id="FRCT01000004">
    <property type="protein sequence ID" value="SHM41981.1"/>
    <property type="molecule type" value="Genomic_DNA"/>
</dbReference>
<feature type="domain" description="DUF3592" evidence="2">
    <location>
        <begin position="41"/>
        <end position="103"/>
    </location>
</feature>
<evidence type="ECO:0000313" key="3">
    <source>
        <dbReference type="EMBL" id="SHM41981.1"/>
    </source>
</evidence>
<sequence length="118" mass="13520">MKRLFKCFSLGGIVFLLIGILLLISGYFLNSSSVRNKKRCTVETEAVVERIIKKRDDDGFTYTPVYLYNYEGKSVRVNGTESSRWIFDEGEKVKIFVAPDKPNVIYCSKEGHQKILSL</sequence>
<keyword evidence="1" id="KW-1133">Transmembrane helix</keyword>
<name>A0A1M7IMQ4_RUMFL</name>
<keyword evidence="1" id="KW-0472">Membrane</keyword>
<protein>
    <recommendedName>
        <fullName evidence="2">DUF3592 domain-containing protein</fullName>
    </recommendedName>
</protein>
<evidence type="ECO:0000259" key="2">
    <source>
        <dbReference type="Pfam" id="PF12158"/>
    </source>
</evidence>
<dbReference type="Proteomes" id="UP000184394">
    <property type="component" value="Unassembled WGS sequence"/>
</dbReference>
<dbReference type="AlphaFoldDB" id="A0A1M7IMQ4"/>
<dbReference type="RefSeq" id="WP_072949876.1">
    <property type="nucleotide sequence ID" value="NZ_FRCT01000004.1"/>
</dbReference>
<keyword evidence="1" id="KW-0812">Transmembrane</keyword>
<proteinExistence type="predicted"/>
<dbReference type="Pfam" id="PF12158">
    <property type="entry name" value="DUF3592"/>
    <property type="match status" value="1"/>
</dbReference>
<dbReference type="InterPro" id="IPR021994">
    <property type="entry name" value="DUF3592"/>
</dbReference>
<gene>
    <name evidence="3" type="ORF">SAMN04487860_104211</name>
</gene>
<reference evidence="3 4" key="1">
    <citation type="submission" date="2016-11" db="EMBL/GenBank/DDBJ databases">
        <authorList>
            <person name="Jaros S."/>
            <person name="Januszkiewicz K."/>
            <person name="Wedrychowicz H."/>
        </authorList>
    </citation>
    <scope>NUCLEOTIDE SEQUENCE [LARGE SCALE GENOMIC DNA]</scope>
    <source>
        <strain evidence="3 4">Y1</strain>
    </source>
</reference>